<organism evidence="6 7">
    <name type="scientific">Lepraria neglecta</name>
    <dbReference type="NCBI Taxonomy" id="209136"/>
    <lineage>
        <taxon>Eukaryota</taxon>
        <taxon>Fungi</taxon>
        <taxon>Dikarya</taxon>
        <taxon>Ascomycota</taxon>
        <taxon>Pezizomycotina</taxon>
        <taxon>Lecanoromycetes</taxon>
        <taxon>OSLEUM clade</taxon>
        <taxon>Lecanoromycetidae</taxon>
        <taxon>Lecanorales</taxon>
        <taxon>Lecanorineae</taxon>
        <taxon>Stereocaulaceae</taxon>
        <taxon>Lepraria</taxon>
    </lineage>
</organism>
<feature type="compositionally biased region" description="Low complexity" evidence="4">
    <location>
        <begin position="431"/>
        <end position="447"/>
    </location>
</feature>
<dbReference type="SUPFAM" id="SSF48403">
    <property type="entry name" value="Ankyrin repeat"/>
    <property type="match status" value="1"/>
</dbReference>
<evidence type="ECO:0000313" key="6">
    <source>
        <dbReference type="EMBL" id="KAK3174630.1"/>
    </source>
</evidence>
<evidence type="ECO:0008006" key="8">
    <source>
        <dbReference type="Google" id="ProtNLM"/>
    </source>
</evidence>
<evidence type="ECO:0000256" key="2">
    <source>
        <dbReference type="ARBA" id="ARBA00023043"/>
    </source>
</evidence>
<evidence type="ECO:0000256" key="5">
    <source>
        <dbReference type="SAM" id="Phobius"/>
    </source>
</evidence>
<feature type="repeat" description="ANK" evidence="3">
    <location>
        <begin position="7"/>
        <end position="39"/>
    </location>
</feature>
<dbReference type="EMBL" id="JASNWA010000006">
    <property type="protein sequence ID" value="KAK3174630.1"/>
    <property type="molecule type" value="Genomic_DNA"/>
</dbReference>
<evidence type="ECO:0000256" key="4">
    <source>
        <dbReference type="SAM" id="MobiDB-lite"/>
    </source>
</evidence>
<feature type="region of interest" description="Disordered" evidence="4">
    <location>
        <begin position="331"/>
        <end position="513"/>
    </location>
</feature>
<keyword evidence="7" id="KW-1185">Reference proteome</keyword>
<feature type="compositionally biased region" description="Acidic residues" evidence="4">
    <location>
        <begin position="366"/>
        <end position="377"/>
    </location>
</feature>
<dbReference type="AlphaFoldDB" id="A0AAE0DMA4"/>
<dbReference type="InterPro" id="IPR036770">
    <property type="entry name" value="Ankyrin_rpt-contain_sf"/>
</dbReference>
<feature type="transmembrane region" description="Helical" evidence="5">
    <location>
        <begin position="45"/>
        <end position="65"/>
    </location>
</feature>
<keyword evidence="5" id="KW-0472">Membrane</keyword>
<feature type="compositionally biased region" description="Basic and acidic residues" evidence="4">
    <location>
        <begin position="249"/>
        <end position="267"/>
    </location>
</feature>
<keyword evidence="5" id="KW-0812">Transmembrane</keyword>
<dbReference type="Proteomes" id="UP001276659">
    <property type="component" value="Unassembled WGS sequence"/>
</dbReference>
<feature type="region of interest" description="Disordered" evidence="4">
    <location>
        <begin position="249"/>
        <end position="293"/>
    </location>
</feature>
<dbReference type="PANTHER" id="PTHR24198">
    <property type="entry name" value="ANKYRIN REPEAT AND PROTEIN KINASE DOMAIN-CONTAINING PROTEIN"/>
    <property type="match status" value="1"/>
</dbReference>
<feature type="compositionally biased region" description="Basic and acidic residues" evidence="4">
    <location>
        <begin position="337"/>
        <end position="347"/>
    </location>
</feature>
<feature type="compositionally biased region" description="Basic and acidic residues" evidence="4">
    <location>
        <begin position="461"/>
        <end position="480"/>
    </location>
</feature>
<keyword evidence="5" id="KW-1133">Transmembrane helix</keyword>
<protein>
    <recommendedName>
        <fullName evidence="8">Ankyrin</fullName>
    </recommendedName>
</protein>
<feature type="compositionally biased region" description="Pro residues" evidence="4">
    <location>
        <begin position="407"/>
        <end position="422"/>
    </location>
</feature>
<feature type="repeat" description="ANK" evidence="3">
    <location>
        <begin position="73"/>
        <end position="105"/>
    </location>
</feature>
<comment type="caution">
    <text evidence="6">The sequence shown here is derived from an EMBL/GenBank/DDBJ whole genome shotgun (WGS) entry which is preliminary data.</text>
</comment>
<dbReference type="SMART" id="SM00248">
    <property type="entry name" value="ANK"/>
    <property type="match status" value="3"/>
</dbReference>
<reference evidence="6" key="1">
    <citation type="submission" date="2022-11" db="EMBL/GenBank/DDBJ databases">
        <title>Chromosomal genome sequence assembly and mating type (MAT) locus characterization of the leprose asexual lichenized fungus Lepraria neglecta (Nyl.) Erichsen.</title>
        <authorList>
            <person name="Allen J.L."/>
            <person name="Pfeffer B."/>
        </authorList>
    </citation>
    <scope>NUCLEOTIDE SEQUENCE</scope>
    <source>
        <strain evidence="6">Allen 5258</strain>
    </source>
</reference>
<dbReference type="Pfam" id="PF12796">
    <property type="entry name" value="Ank_2"/>
    <property type="match status" value="1"/>
</dbReference>
<keyword evidence="1" id="KW-0677">Repeat</keyword>
<feature type="compositionally biased region" description="Pro residues" evidence="4">
    <location>
        <begin position="173"/>
        <end position="184"/>
    </location>
</feature>
<feature type="region of interest" description="Disordered" evidence="4">
    <location>
        <begin position="123"/>
        <end position="186"/>
    </location>
</feature>
<evidence type="ECO:0000256" key="3">
    <source>
        <dbReference type="PROSITE-ProRule" id="PRU00023"/>
    </source>
</evidence>
<name>A0AAE0DMA4_9LECA</name>
<accession>A0AAE0DMA4</accession>
<dbReference type="InterPro" id="IPR002110">
    <property type="entry name" value="Ankyrin_rpt"/>
</dbReference>
<dbReference type="PANTHER" id="PTHR24198:SF165">
    <property type="entry name" value="ANKYRIN REPEAT-CONTAINING PROTEIN-RELATED"/>
    <property type="match status" value="1"/>
</dbReference>
<sequence>MLWLKGKGLTPANVACANAANDVFQTLLTAGANTQKANQVGEWGLQWAVLNGSVAIVVLLLAAGAGPDFRNRGGYTPLYYAVLNAQEACCEALLSAGADATDVDGNGLHAVTLLKKIRGVQGKNSDAGNLQRGMKEGQLKGAVSSESTTPSERRVEYSDEATPSAQRYRTPTTSPPPLPPPTSPLRPGLHADDIYIMVEDEFLNTARLFTAHLHHAEYLRLKNEARKRNEGTINTISRPVDSITEMRAETRKKKEAEKQEGRTKAAVERLVPAGGRGEGVGSEGSESDFEEEERHDDLWQGTQLQRFMTASPKKSLTSLTGLQGVMSNTRAAAGLARAEKRTSEHEQSTPIKRIKRRDGEARVVEDETEDEDSDDLDAPSYKRVIARAALSGGKTASIPTCKAAEPPRGPVPKAKPPSPPRPAPRRAFLDITPISKTTTTTTPTSSKPPERPQPTPAPEPVIKRELSEDVNAARERLEVRRKAKAKARREKAENERKKSSGGIGVDEIPVFLV</sequence>
<dbReference type="Gene3D" id="1.25.40.20">
    <property type="entry name" value="Ankyrin repeat-containing domain"/>
    <property type="match status" value="1"/>
</dbReference>
<gene>
    <name evidence="6" type="ORF">OEA41_001876</name>
</gene>
<dbReference type="PROSITE" id="PS50088">
    <property type="entry name" value="ANK_REPEAT"/>
    <property type="match status" value="2"/>
</dbReference>
<keyword evidence="2 3" id="KW-0040">ANK repeat</keyword>
<proteinExistence type="predicted"/>
<evidence type="ECO:0000313" key="7">
    <source>
        <dbReference type="Proteomes" id="UP001276659"/>
    </source>
</evidence>
<evidence type="ECO:0000256" key="1">
    <source>
        <dbReference type="ARBA" id="ARBA00022737"/>
    </source>
</evidence>
<dbReference type="PROSITE" id="PS50297">
    <property type="entry name" value="ANK_REP_REGION"/>
    <property type="match status" value="1"/>
</dbReference>